<reference evidence="1 2" key="1">
    <citation type="submission" date="2019-04" db="EMBL/GenBank/DDBJ databases">
        <authorList>
            <person name="Van Vliet M D."/>
        </authorList>
    </citation>
    <scope>NUCLEOTIDE SEQUENCE [LARGE SCALE GENOMIC DNA]</scope>
    <source>
        <strain evidence="1 2">F21</strain>
    </source>
</reference>
<name>A0A6C2UFH9_9BACT</name>
<gene>
    <name evidence="1" type="ORF">SCARR_00732</name>
</gene>
<evidence type="ECO:0000313" key="1">
    <source>
        <dbReference type="EMBL" id="VGO18679.1"/>
    </source>
</evidence>
<keyword evidence="2" id="KW-1185">Reference proteome</keyword>
<dbReference type="Gene3D" id="2.115.10.20">
    <property type="entry name" value="Glycosyl hydrolase domain, family 43"/>
    <property type="match status" value="1"/>
</dbReference>
<evidence type="ECO:0000313" key="2">
    <source>
        <dbReference type="Proteomes" id="UP000346198"/>
    </source>
</evidence>
<accession>A0A6C2UFH9</accession>
<dbReference type="SUPFAM" id="SSF75005">
    <property type="entry name" value="Arabinanase/levansucrase/invertase"/>
    <property type="match status" value="1"/>
</dbReference>
<dbReference type="InterPro" id="IPR023296">
    <property type="entry name" value="Glyco_hydro_beta-prop_sf"/>
</dbReference>
<organism evidence="1 2">
    <name type="scientific">Pontiella sulfatireligans</name>
    <dbReference type="NCBI Taxonomy" id="2750658"/>
    <lineage>
        <taxon>Bacteria</taxon>
        <taxon>Pseudomonadati</taxon>
        <taxon>Kiritimatiellota</taxon>
        <taxon>Kiritimatiellia</taxon>
        <taxon>Kiritimatiellales</taxon>
        <taxon>Pontiellaceae</taxon>
        <taxon>Pontiella</taxon>
    </lineage>
</organism>
<sequence length="344" mass="38918">MRRLILLAGFAFVLQAVGDGAFDGDPEGPRCNLLKEAMGRPLVNGGFQREGFHLWDPSIIKVGDTYHMFASCWPNDDFQKWKQSYVVRAVSENLFGPYTYVEDVLLPRPGKFFDSQGCHNPKITFHNGKYYLYHLGIPAWKSGVAVSDSVEGPWERRDDWCIPANNPAIWIHEDGSVYGVGKVKVPNPKYDGSKEFNHQFHHLQAIKADSIFGPYTQLHAKGENALPENYENEDPCIWYDGTRYHVLVTDLHGYATGDDRGFVYYTSEDGLKYELVSTETLFSRNQPIRFADGSEFKFARIERPNVVLNEKGEVIAVLAACLPPKNEQGSRILVFPVNNFSAAR</sequence>
<dbReference type="CDD" id="cd08994">
    <property type="entry name" value="GH43_62_32_68_117_130-like"/>
    <property type="match status" value="1"/>
</dbReference>
<evidence type="ECO:0008006" key="3">
    <source>
        <dbReference type="Google" id="ProtNLM"/>
    </source>
</evidence>
<protein>
    <recommendedName>
        <fullName evidence="3">Glycosyl hydrolases family 43</fullName>
    </recommendedName>
</protein>
<dbReference type="EMBL" id="CAAHFH010000001">
    <property type="protein sequence ID" value="VGO18679.1"/>
    <property type="molecule type" value="Genomic_DNA"/>
</dbReference>
<dbReference type="Proteomes" id="UP000346198">
    <property type="component" value="Unassembled WGS sequence"/>
</dbReference>
<dbReference type="RefSeq" id="WP_136060139.1">
    <property type="nucleotide sequence ID" value="NZ_CAAHFH010000001.1"/>
</dbReference>
<dbReference type="AlphaFoldDB" id="A0A6C2UFH9"/>
<proteinExistence type="predicted"/>